<organism evidence="2 3">
    <name type="scientific">Aldrovandia affinis</name>
    <dbReference type="NCBI Taxonomy" id="143900"/>
    <lineage>
        <taxon>Eukaryota</taxon>
        <taxon>Metazoa</taxon>
        <taxon>Chordata</taxon>
        <taxon>Craniata</taxon>
        <taxon>Vertebrata</taxon>
        <taxon>Euteleostomi</taxon>
        <taxon>Actinopterygii</taxon>
        <taxon>Neopterygii</taxon>
        <taxon>Teleostei</taxon>
        <taxon>Notacanthiformes</taxon>
        <taxon>Halosauridae</taxon>
        <taxon>Aldrovandia</taxon>
    </lineage>
</organism>
<gene>
    <name evidence="2" type="ORF">AAFF_G00117770</name>
</gene>
<dbReference type="Pfam" id="PF18701">
    <property type="entry name" value="DUF5641"/>
    <property type="match status" value="1"/>
</dbReference>
<evidence type="ECO:0000313" key="2">
    <source>
        <dbReference type="EMBL" id="KAJ8412825.1"/>
    </source>
</evidence>
<reference evidence="2" key="1">
    <citation type="journal article" date="2023" name="Science">
        <title>Genome structures resolve the early diversification of teleost fishes.</title>
        <authorList>
            <person name="Parey E."/>
            <person name="Louis A."/>
            <person name="Montfort J."/>
            <person name="Bouchez O."/>
            <person name="Roques C."/>
            <person name="Iampietro C."/>
            <person name="Lluch J."/>
            <person name="Castinel A."/>
            <person name="Donnadieu C."/>
            <person name="Desvignes T."/>
            <person name="Floi Bucao C."/>
            <person name="Jouanno E."/>
            <person name="Wen M."/>
            <person name="Mejri S."/>
            <person name="Dirks R."/>
            <person name="Jansen H."/>
            <person name="Henkel C."/>
            <person name="Chen W.J."/>
            <person name="Zahm M."/>
            <person name="Cabau C."/>
            <person name="Klopp C."/>
            <person name="Thompson A.W."/>
            <person name="Robinson-Rechavi M."/>
            <person name="Braasch I."/>
            <person name="Lecointre G."/>
            <person name="Bobe J."/>
            <person name="Postlethwait J.H."/>
            <person name="Berthelot C."/>
            <person name="Roest Crollius H."/>
            <person name="Guiguen Y."/>
        </authorList>
    </citation>
    <scope>NUCLEOTIDE SEQUENCE</scope>
    <source>
        <strain evidence="2">NC1722</strain>
    </source>
</reference>
<dbReference type="AlphaFoldDB" id="A0AAD7T238"/>
<dbReference type="InterPro" id="IPR040676">
    <property type="entry name" value="DUF5641"/>
</dbReference>
<feature type="domain" description="DUF5641" evidence="1">
    <location>
        <begin position="392"/>
        <end position="484"/>
    </location>
</feature>
<name>A0AAD7T238_9TELE</name>
<accession>A0AAD7T238</accession>
<comment type="caution">
    <text evidence="2">The sequence shown here is derived from an EMBL/GenBank/DDBJ whole genome shotgun (WGS) entry which is preliminary data.</text>
</comment>
<dbReference type="EMBL" id="JAINUG010000018">
    <property type="protein sequence ID" value="KAJ8412825.1"/>
    <property type="molecule type" value="Genomic_DNA"/>
</dbReference>
<sequence length="488" mass="55420">MWVRSNKKCWRCGRGHQAAQCRLRASCKTCKGKHLEALHNLNKRSVGEDACFVSSASDVFYLDWQVGCSQVLLKITKVILHHGDQAVETYAILDDGSGRTIQAAAKQLGLRGTPEELALRTVRQDIRVLHELFRQVEKLWQLDTLPYRSKKLITKSKRDQEAVNLLDAKMVQVDVNGVQRYATPLLRVKDMPRLQAPKEAVLANLHSVERRLGKHPEKTTVYSGEVQKLEQARMVFNCSFKYQVENLNELLLPGPTLDSMLLGIFLRFREHSIAVSSDIKVMFHQKHVINHSLVGEDIPESVERCFYVDNHLQSLSSTDKAKKLVDKLKALLAHSVTKLIIQDTDNNGIPGQSGCSPRFASDVADPDPITPNLHDPALPQAVYQVSELLSRRRWRRCQVLADQFWSHFVRHYLPTLQTHFKWWNDSENLQSDIVVMVIDPQLLRLLWRVDGVSKVLPGADGRMRTAEIQVGGKTYTRPVACLIKLPAI</sequence>
<keyword evidence="3" id="KW-1185">Reference proteome</keyword>
<proteinExistence type="predicted"/>
<protein>
    <recommendedName>
        <fullName evidence="1">DUF5641 domain-containing protein</fullName>
    </recommendedName>
</protein>
<evidence type="ECO:0000313" key="3">
    <source>
        <dbReference type="Proteomes" id="UP001221898"/>
    </source>
</evidence>
<dbReference type="PANTHER" id="PTHR47331">
    <property type="entry name" value="PHD-TYPE DOMAIN-CONTAINING PROTEIN"/>
    <property type="match status" value="1"/>
</dbReference>
<dbReference type="Proteomes" id="UP001221898">
    <property type="component" value="Unassembled WGS sequence"/>
</dbReference>
<evidence type="ECO:0000259" key="1">
    <source>
        <dbReference type="Pfam" id="PF18701"/>
    </source>
</evidence>
<dbReference type="PANTHER" id="PTHR47331:SF5">
    <property type="entry name" value="RIBONUCLEASE H"/>
    <property type="match status" value="1"/>
</dbReference>